<sequence>MNRKQAGIILTLLALIVCTGVLATRVNNQIKESMGEVPTAFGENDDNATETSSNYFYESRNLREQKDSKTIDNLKAIVEDKNTSAEQKEEAEKELTEKTMARDYETRIELSIKSKGYEDVICFIDGDNAKVVVKTNEELTQEKMVEIQDIVMNVSKVYDVDIEKK</sequence>
<dbReference type="GeneID" id="93001639"/>
<accession>A0A0H2YQH6</accession>
<organism evidence="2 3">
    <name type="scientific">Clostridium perfringens (strain ATCC 13124 / DSM 756 / JCM 1290 / NCIMB 6125 / NCTC 8237 / Type A)</name>
    <dbReference type="NCBI Taxonomy" id="195103"/>
    <lineage>
        <taxon>Bacteria</taxon>
        <taxon>Bacillati</taxon>
        <taxon>Bacillota</taxon>
        <taxon>Clostridia</taxon>
        <taxon>Eubacteriales</taxon>
        <taxon>Clostridiaceae</taxon>
        <taxon>Clostridium</taxon>
    </lineage>
</organism>
<evidence type="ECO:0000313" key="2">
    <source>
        <dbReference type="EMBL" id="ABG83220.1"/>
    </source>
</evidence>
<protein>
    <submittedName>
        <fullName evidence="2">Stage III sporulation protein AH</fullName>
    </submittedName>
</protein>
<dbReference type="AlphaFoldDB" id="A0A0H2YQH6"/>
<dbReference type="InterPro" id="IPR024232">
    <property type="entry name" value="SpoIIIAH"/>
</dbReference>
<feature type="coiled-coil region" evidence="1">
    <location>
        <begin position="71"/>
        <end position="98"/>
    </location>
</feature>
<evidence type="ECO:0000256" key="1">
    <source>
        <dbReference type="SAM" id="Coils"/>
    </source>
</evidence>
<dbReference type="KEGG" id="cpf:CPF_2080"/>
<dbReference type="eggNOG" id="ENOG5032YS3">
    <property type="taxonomic scope" value="Bacteria"/>
</dbReference>
<dbReference type="Pfam" id="PF12685">
    <property type="entry name" value="SpoIIIAH"/>
    <property type="match status" value="1"/>
</dbReference>
<dbReference type="Gene3D" id="1.10.287.4300">
    <property type="entry name" value="Stage III sporulation protein AH-like"/>
    <property type="match status" value="1"/>
</dbReference>
<name>A0A0H2YQH6_CLOP1</name>
<dbReference type="RefSeq" id="WP_003451536.1">
    <property type="nucleotide sequence ID" value="NC_008261.1"/>
</dbReference>
<dbReference type="InterPro" id="IPR038503">
    <property type="entry name" value="SpoIIIAH_sf"/>
</dbReference>
<dbReference type="PaxDb" id="195103-CPF_2080"/>
<dbReference type="EMBL" id="CP000246">
    <property type="protein sequence ID" value="ABG83220.1"/>
    <property type="molecule type" value="Genomic_DNA"/>
</dbReference>
<dbReference type="Proteomes" id="UP000001823">
    <property type="component" value="Chromosome"/>
</dbReference>
<evidence type="ECO:0000313" key="3">
    <source>
        <dbReference type="Proteomes" id="UP000001823"/>
    </source>
</evidence>
<dbReference type="HOGENOM" id="CLU_105396_4_0_9"/>
<gene>
    <name evidence="2" type="primary">spoIIIAH</name>
    <name evidence="2" type="ordered locus">CPF_2080</name>
</gene>
<dbReference type="STRING" id="195103.CPF_2080"/>
<reference evidence="2 3" key="1">
    <citation type="journal article" date="2006" name="Genome Res.">
        <title>Skewed genomic variability in strains of the toxigenic bacterial pathogen, Clostridium perfringens.</title>
        <authorList>
            <person name="Myers G.S."/>
            <person name="Rasko D.A."/>
            <person name="Cheung J.K."/>
            <person name="Ravel J."/>
            <person name="Seshadri R."/>
            <person name="Deboy R.T."/>
            <person name="Ren Q."/>
            <person name="Varga J."/>
            <person name="Awad M.M."/>
            <person name="Brinkac L.M."/>
            <person name="Daugherty S.C."/>
            <person name="Haft D.H."/>
            <person name="Dodson R.J."/>
            <person name="Madupu R."/>
            <person name="Nelson W.C."/>
            <person name="Rosovitz M.J."/>
            <person name="Sullivan S.A."/>
            <person name="Khouri H."/>
            <person name="Dimitrov G.I."/>
            <person name="Watkins K.L."/>
            <person name="Mulligan S."/>
            <person name="Benton J."/>
            <person name="Radune D."/>
            <person name="Fisher D.J."/>
            <person name="Atkins H.S."/>
            <person name="Hiscox T."/>
            <person name="Jost B.H."/>
            <person name="Billington S.J."/>
            <person name="Songer J.G."/>
            <person name="McClane B.A."/>
            <person name="Titball R.W."/>
            <person name="Rood J.I."/>
            <person name="Melville S.B."/>
            <person name="Paulsen I.T."/>
        </authorList>
    </citation>
    <scope>NUCLEOTIDE SEQUENCE [LARGE SCALE GENOMIC DNA]</scope>
    <source>
        <strain evidence="3">ATCC 13124 / DSM 756 / JCM 1290 / NCIMB 6125 / NCTC 8237 / S 107 / Type A</strain>
    </source>
</reference>
<keyword evidence="1" id="KW-0175">Coiled coil</keyword>
<proteinExistence type="predicted"/>
<keyword evidence="3" id="KW-1185">Reference proteome</keyword>